<name>A0A7S1I0Z0_9EUGL</name>
<accession>A0A7S1I0Z0</accession>
<sequence length="255" mass="29349">MFLAVLPQSIATMSVSYVYGKEYSPWNIPVTGARGMCGTFTSVILGSMIVGPITDVFLDTITSHAAHLHCLSLPRRNQAWANIWDAHQYLDLKSQIDLHCQPYEHANQLGSVLESLHSDSTLFREYHMPALDKFFREKGIGKPPQGKLILGLGDGAYQACPYVIYPYRKDHKWGDLEVDYTAIHAWYRARVEHTFGILWNFALVKNIWMGKGAFQAQRFQWRMHVLLNLVAMDMKCKWKYEPYGPWGHHDHHEAK</sequence>
<organism evidence="1">
    <name type="scientific">Eutreptiella gymnastica</name>
    <dbReference type="NCBI Taxonomy" id="73025"/>
    <lineage>
        <taxon>Eukaryota</taxon>
        <taxon>Discoba</taxon>
        <taxon>Euglenozoa</taxon>
        <taxon>Euglenida</taxon>
        <taxon>Spirocuta</taxon>
        <taxon>Euglenophyceae</taxon>
        <taxon>Eutreptiales</taxon>
        <taxon>Eutreptiaceae</taxon>
        <taxon>Eutreptiella</taxon>
    </lineage>
</organism>
<protein>
    <recommendedName>
        <fullName evidence="2">DDE Tnp4 domain-containing protein</fullName>
    </recommendedName>
</protein>
<proteinExistence type="predicted"/>
<reference evidence="1" key="1">
    <citation type="submission" date="2021-01" db="EMBL/GenBank/DDBJ databases">
        <authorList>
            <person name="Corre E."/>
            <person name="Pelletier E."/>
            <person name="Niang G."/>
            <person name="Scheremetjew M."/>
            <person name="Finn R."/>
            <person name="Kale V."/>
            <person name="Holt S."/>
            <person name="Cochrane G."/>
            <person name="Meng A."/>
            <person name="Brown T."/>
            <person name="Cohen L."/>
        </authorList>
    </citation>
    <scope>NUCLEOTIDE SEQUENCE</scope>
    <source>
        <strain evidence="1">NIES-381</strain>
    </source>
</reference>
<evidence type="ECO:0008006" key="2">
    <source>
        <dbReference type="Google" id="ProtNLM"/>
    </source>
</evidence>
<gene>
    <name evidence="1" type="ORF">EGYM00392_LOCUS8612</name>
</gene>
<dbReference type="AlphaFoldDB" id="A0A7S1I0Z0"/>
<evidence type="ECO:0000313" key="1">
    <source>
        <dbReference type="EMBL" id="CAD8997547.1"/>
    </source>
</evidence>
<dbReference type="EMBL" id="HBGA01022386">
    <property type="protein sequence ID" value="CAD8997547.1"/>
    <property type="molecule type" value="Transcribed_RNA"/>
</dbReference>